<name>A0ACC2UE06_9FUNG</name>
<evidence type="ECO:0000313" key="2">
    <source>
        <dbReference type="Proteomes" id="UP001165960"/>
    </source>
</evidence>
<sequence length="196" mass="22719">MLSNIVNKLVSFNNPNIDCQLNYAQKISQVPAKRRAIILDILELYQCRPKNHYFDHYCEDAIFEDPIVSAFNREEIRSQFVMMPQVLSRSKTLKFNILRIDTHEVVIDLYQWYETFGLRIPVPVRSLVRLVFDSNDKVVYHGDYWYHSAAFDSMRGIVGFTWKQLRRLNGATMPYVASLIVAPAERKSIASHGSGS</sequence>
<reference evidence="1" key="1">
    <citation type="submission" date="2022-04" db="EMBL/GenBank/DDBJ databases">
        <title>Genome of the entomopathogenic fungus Entomophthora muscae.</title>
        <authorList>
            <person name="Elya C."/>
            <person name="Lovett B.R."/>
            <person name="Lee E."/>
            <person name="Macias A.M."/>
            <person name="Hajek A.E."/>
            <person name="De Bivort B.L."/>
            <person name="Kasson M.T."/>
            <person name="De Fine Licht H.H."/>
            <person name="Stajich J.E."/>
        </authorList>
    </citation>
    <scope>NUCLEOTIDE SEQUENCE</scope>
    <source>
        <strain evidence="1">Berkeley</strain>
    </source>
</reference>
<comment type="caution">
    <text evidence="1">The sequence shown here is derived from an EMBL/GenBank/DDBJ whole genome shotgun (WGS) entry which is preliminary data.</text>
</comment>
<dbReference type="Proteomes" id="UP001165960">
    <property type="component" value="Unassembled WGS sequence"/>
</dbReference>
<proteinExistence type="predicted"/>
<gene>
    <name evidence="1" type="ORF">DSO57_1017880</name>
</gene>
<accession>A0ACC2UE06</accession>
<keyword evidence="2" id="KW-1185">Reference proteome</keyword>
<organism evidence="1 2">
    <name type="scientific">Entomophthora muscae</name>
    <dbReference type="NCBI Taxonomy" id="34485"/>
    <lineage>
        <taxon>Eukaryota</taxon>
        <taxon>Fungi</taxon>
        <taxon>Fungi incertae sedis</taxon>
        <taxon>Zoopagomycota</taxon>
        <taxon>Entomophthoromycotina</taxon>
        <taxon>Entomophthoromycetes</taxon>
        <taxon>Entomophthorales</taxon>
        <taxon>Entomophthoraceae</taxon>
        <taxon>Entomophthora</taxon>
    </lineage>
</organism>
<evidence type="ECO:0000313" key="1">
    <source>
        <dbReference type="EMBL" id="KAJ9085034.1"/>
    </source>
</evidence>
<protein>
    <submittedName>
        <fullName evidence="1">Uncharacterized protein</fullName>
    </submittedName>
</protein>
<dbReference type="EMBL" id="QTSX02000786">
    <property type="protein sequence ID" value="KAJ9085034.1"/>
    <property type="molecule type" value="Genomic_DNA"/>
</dbReference>